<feature type="compositionally biased region" description="Low complexity" evidence="3">
    <location>
        <begin position="2698"/>
        <end position="2708"/>
    </location>
</feature>
<feature type="compositionally biased region" description="Basic and acidic residues" evidence="3">
    <location>
        <begin position="2011"/>
        <end position="2023"/>
    </location>
</feature>
<feature type="coiled-coil region" evidence="2">
    <location>
        <begin position="1143"/>
        <end position="1170"/>
    </location>
</feature>
<dbReference type="PANTHER" id="PTHR15073:SF1">
    <property type="entry name" value="RETICULOCYTE-BINDING PROTEIN HOMOLOG 2A"/>
    <property type="match status" value="1"/>
</dbReference>
<dbReference type="GO" id="GO:0015630">
    <property type="term" value="C:microtubule cytoskeleton"/>
    <property type="evidence" value="ECO:0007669"/>
    <property type="project" value="TreeGrafter"/>
</dbReference>
<dbReference type="EMBL" id="JAVHNQ010000008">
    <property type="protein sequence ID" value="KAK6340504.1"/>
    <property type="molecule type" value="Genomic_DNA"/>
</dbReference>
<organism evidence="4 5">
    <name type="scientific">Orbilia brochopaga</name>
    <dbReference type="NCBI Taxonomy" id="3140254"/>
    <lineage>
        <taxon>Eukaryota</taxon>
        <taxon>Fungi</taxon>
        <taxon>Dikarya</taxon>
        <taxon>Ascomycota</taxon>
        <taxon>Pezizomycotina</taxon>
        <taxon>Orbiliomycetes</taxon>
        <taxon>Orbiliales</taxon>
        <taxon>Orbiliaceae</taxon>
        <taxon>Orbilia</taxon>
    </lineage>
</organism>
<feature type="region of interest" description="Disordered" evidence="3">
    <location>
        <begin position="2052"/>
        <end position="2133"/>
    </location>
</feature>
<keyword evidence="5" id="KW-1185">Reference proteome</keyword>
<feature type="compositionally biased region" description="Polar residues" evidence="3">
    <location>
        <begin position="3155"/>
        <end position="3178"/>
    </location>
</feature>
<feature type="compositionally biased region" description="Polar residues" evidence="3">
    <location>
        <begin position="2721"/>
        <end position="2732"/>
    </location>
</feature>
<feature type="compositionally biased region" description="Basic residues" evidence="3">
    <location>
        <begin position="3608"/>
        <end position="3623"/>
    </location>
</feature>
<reference evidence="4 5" key="1">
    <citation type="submission" date="2019-10" db="EMBL/GenBank/DDBJ databases">
        <authorList>
            <person name="Palmer J.M."/>
        </authorList>
    </citation>
    <scope>NUCLEOTIDE SEQUENCE [LARGE SCALE GENOMIC DNA]</scope>
    <source>
        <strain evidence="4 5">TWF696</strain>
    </source>
</reference>
<feature type="region of interest" description="Disordered" evidence="3">
    <location>
        <begin position="1563"/>
        <end position="1686"/>
    </location>
</feature>
<feature type="compositionally biased region" description="Polar residues" evidence="3">
    <location>
        <begin position="2115"/>
        <end position="2127"/>
    </location>
</feature>
<feature type="compositionally biased region" description="Basic and acidic residues" evidence="3">
    <location>
        <begin position="1713"/>
        <end position="1735"/>
    </location>
</feature>
<feature type="compositionally biased region" description="Basic and acidic residues" evidence="3">
    <location>
        <begin position="298"/>
        <end position="310"/>
    </location>
</feature>
<feature type="compositionally biased region" description="Basic and acidic residues" evidence="3">
    <location>
        <begin position="3482"/>
        <end position="3491"/>
    </location>
</feature>
<feature type="compositionally biased region" description="Basic residues" evidence="3">
    <location>
        <begin position="3424"/>
        <end position="3446"/>
    </location>
</feature>
<feature type="region of interest" description="Disordered" evidence="3">
    <location>
        <begin position="2227"/>
        <end position="2531"/>
    </location>
</feature>
<feature type="compositionally biased region" description="Basic and acidic residues" evidence="3">
    <location>
        <begin position="1640"/>
        <end position="1663"/>
    </location>
</feature>
<comment type="caution">
    <text evidence="4">The sequence shown here is derived from an EMBL/GenBank/DDBJ whole genome shotgun (WGS) entry which is preliminary data.</text>
</comment>
<feature type="compositionally biased region" description="Basic and acidic residues" evidence="3">
    <location>
        <begin position="112"/>
        <end position="146"/>
    </location>
</feature>
<feature type="compositionally biased region" description="Basic and acidic residues" evidence="3">
    <location>
        <begin position="486"/>
        <end position="520"/>
    </location>
</feature>
<feature type="compositionally biased region" description="Polar residues" evidence="3">
    <location>
        <begin position="2968"/>
        <end position="2984"/>
    </location>
</feature>
<feature type="compositionally biased region" description="Basic and acidic residues" evidence="3">
    <location>
        <begin position="2632"/>
        <end position="2644"/>
    </location>
</feature>
<feature type="compositionally biased region" description="Basic and acidic residues" evidence="3">
    <location>
        <begin position="3535"/>
        <end position="3548"/>
    </location>
</feature>
<feature type="region of interest" description="Disordered" evidence="3">
    <location>
        <begin position="631"/>
        <end position="660"/>
    </location>
</feature>
<feature type="region of interest" description="Disordered" evidence="3">
    <location>
        <begin position="1710"/>
        <end position="1740"/>
    </location>
</feature>
<feature type="compositionally biased region" description="Polar residues" evidence="3">
    <location>
        <begin position="1996"/>
        <end position="2006"/>
    </location>
</feature>
<feature type="compositionally biased region" description="Basic and acidic residues" evidence="3">
    <location>
        <begin position="3727"/>
        <end position="3736"/>
    </location>
</feature>
<feature type="compositionally biased region" description="Polar residues" evidence="3">
    <location>
        <begin position="2360"/>
        <end position="2375"/>
    </location>
</feature>
<feature type="region of interest" description="Disordered" evidence="3">
    <location>
        <begin position="460"/>
        <end position="520"/>
    </location>
</feature>
<dbReference type="InterPro" id="IPR051483">
    <property type="entry name" value="MAP7_domain-containing"/>
</dbReference>
<feature type="region of interest" description="Disordered" evidence="3">
    <location>
        <begin position="2546"/>
        <end position="2756"/>
    </location>
</feature>
<name>A0AAV9UGH7_9PEZI</name>
<feature type="compositionally biased region" description="Low complexity" evidence="3">
    <location>
        <begin position="3737"/>
        <end position="3747"/>
    </location>
</feature>
<feature type="region of interest" description="Disordered" evidence="3">
    <location>
        <begin position="949"/>
        <end position="968"/>
    </location>
</feature>
<feature type="compositionally biased region" description="Low complexity" evidence="3">
    <location>
        <begin position="3206"/>
        <end position="3216"/>
    </location>
</feature>
<protein>
    <submittedName>
        <fullName evidence="4">Uncharacterized protein</fullName>
    </submittedName>
</protein>
<feature type="region of interest" description="Disordered" evidence="3">
    <location>
        <begin position="1892"/>
        <end position="1913"/>
    </location>
</feature>
<feature type="region of interest" description="Disordered" evidence="3">
    <location>
        <begin position="697"/>
        <end position="757"/>
    </location>
</feature>
<dbReference type="PANTHER" id="PTHR15073">
    <property type="entry name" value="MICROTUBULE-ASSOCIATED PROTEIN"/>
    <property type="match status" value="1"/>
</dbReference>
<feature type="compositionally biased region" description="Low complexity" evidence="3">
    <location>
        <begin position="3822"/>
        <end position="3831"/>
    </location>
</feature>
<feature type="compositionally biased region" description="Low complexity" evidence="3">
    <location>
        <begin position="1575"/>
        <end position="1589"/>
    </location>
</feature>
<feature type="compositionally biased region" description="Pro residues" evidence="3">
    <location>
        <begin position="2568"/>
        <end position="2578"/>
    </location>
</feature>
<feature type="region of interest" description="Disordered" evidence="3">
    <location>
        <begin position="1986"/>
        <end position="2036"/>
    </location>
</feature>
<feature type="compositionally biased region" description="Low complexity" evidence="3">
    <location>
        <begin position="2456"/>
        <end position="2469"/>
    </location>
</feature>
<feature type="region of interest" description="Disordered" evidence="3">
    <location>
        <begin position="1197"/>
        <end position="1216"/>
    </location>
</feature>
<feature type="region of interest" description="Disordered" evidence="3">
    <location>
        <begin position="2963"/>
        <end position="3091"/>
    </location>
</feature>
<feature type="compositionally biased region" description="Low complexity" evidence="3">
    <location>
        <begin position="2400"/>
        <end position="2412"/>
    </location>
</feature>
<proteinExistence type="predicted"/>
<evidence type="ECO:0000313" key="5">
    <source>
        <dbReference type="Proteomes" id="UP001375240"/>
    </source>
</evidence>
<feature type="compositionally biased region" description="Basic and acidic residues" evidence="3">
    <location>
        <begin position="351"/>
        <end position="363"/>
    </location>
</feature>
<feature type="region of interest" description="Disordered" evidence="3">
    <location>
        <begin position="3112"/>
        <end position="3857"/>
    </location>
</feature>
<feature type="region of interest" description="Disordered" evidence="3">
    <location>
        <begin position="2795"/>
        <end position="2928"/>
    </location>
</feature>
<feature type="compositionally biased region" description="Polar residues" evidence="3">
    <location>
        <begin position="3112"/>
        <end position="3130"/>
    </location>
</feature>
<feature type="compositionally biased region" description="Polar residues" evidence="3">
    <location>
        <begin position="2746"/>
        <end position="2755"/>
    </location>
</feature>
<feature type="region of interest" description="Disordered" evidence="3">
    <location>
        <begin position="1011"/>
        <end position="1030"/>
    </location>
</feature>
<accession>A0AAV9UGH7</accession>
<feature type="compositionally biased region" description="Low complexity" evidence="3">
    <location>
        <begin position="3685"/>
        <end position="3702"/>
    </location>
</feature>
<evidence type="ECO:0000313" key="4">
    <source>
        <dbReference type="EMBL" id="KAK6340504.1"/>
    </source>
</evidence>
<feature type="region of interest" description="Disordered" evidence="3">
    <location>
        <begin position="400"/>
        <end position="422"/>
    </location>
</feature>
<feature type="compositionally biased region" description="Basic and acidic residues" evidence="3">
    <location>
        <begin position="3506"/>
        <end position="3518"/>
    </location>
</feature>
<feature type="region of interest" description="Disordered" evidence="3">
    <location>
        <begin position="1401"/>
        <end position="1540"/>
    </location>
</feature>
<feature type="compositionally biased region" description="Basic and acidic residues" evidence="3">
    <location>
        <begin position="1590"/>
        <end position="1613"/>
    </location>
</feature>
<feature type="compositionally biased region" description="Basic residues" evidence="3">
    <location>
        <begin position="3380"/>
        <end position="3396"/>
    </location>
</feature>
<feature type="compositionally biased region" description="Polar residues" evidence="3">
    <location>
        <begin position="2052"/>
        <end position="2063"/>
    </location>
</feature>
<evidence type="ECO:0000256" key="2">
    <source>
        <dbReference type="SAM" id="Coils"/>
    </source>
</evidence>
<dbReference type="Proteomes" id="UP001375240">
    <property type="component" value="Unassembled WGS sequence"/>
</dbReference>
<feature type="region of interest" description="Disordered" evidence="3">
    <location>
        <begin position="1"/>
        <end position="363"/>
    </location>
</feature>
<feature type="compositionally biased region" description="Polar residues" evidence="3">
    <location>
        <begin position="3025"/>
        <end position="3037"/>
    </location>
</feature>
<feature type="region of interest" description="Disordered" evidence="3">
    <location>
        <begin position="1259"/>
        <end position="1365"/>
    </location>
</feature>
<dbReference type="GO" id="GO:0000226">
    <property type="term" value="P:microtubule cytoskeleton organization"/>
    <property type="evidence" value="ECO:0007669"/>
    <property type="project" value="TreeGrafter"/>
</dbReference>
<feature type="compositionally biased region" description="Basic and acidic residues" evidence="3">
    <location>
        <begin position="3782"/>
        <end position="3794"/>
    </location>
</feature>
<evidence type="ECO:0000256" key="1">
    <source>
        <dbReference type="ARBA" id="ARBA00023054"/>
    </source>
</evidence>
<feature type="compositionally biased region" description="Basic and acidic residues" evidence="3">
    <location>
        <begin position="3244"/>
        <end position="3253"/>
    </location>
</feature>
<feature type="compositionally biased region" description="Low complexity" evidence="3">
    <location>
        <begin position="2579"/>
        <end position="2589"/>
    </location>
</feature>
<feature type="region of interest" description="Disordered" evidence="3">
    <location>
        <begin position="2165"/>
        <end position="2208"/>
    </location>
</feature>
<feature type="compositionally biased region" description="Basic residues" evidence="3">
    <location>
        <begin position="3492"/>
        <end position="3505"/>
    </location>
</feature>
<feature type="compositionally biased region" description="Basic residues" evidence="3">
    <location>
        <begin position="3565"/>
        <end position="3578"/>
    </location>
</feature>
<keyword evidence="1 2" id="KW-0175">Coiled coil</keyword>
<feature type="compositionally biased region" description="Basic residues" evidence="3">
    <location>
        <begin position="241"/>
        <end position="263"/>
    </location>
</feature>
<feature type="region of interest" description="Disordered" evidence="3">
    <location>
        <begin position="4443"/>
        <end position="4463"/>
    </location>
</feature>
<feature type="compositionally biased region" description="Low complexity" evidence="3">
    <location>
        <begin position="3006"/>
        <end position="3024"/>
    </location>
</feature>
<sequence length="4584" mass="510129">MRSGERGTTRRDGVEMMIDGREKSRIGDEKMRDEHEKMLTGGEMRRGEERMRGERGRSPTDEQERSLKDELEKRPIDEREMRLTGEQERKLIEGGGTRKRGEQQQPPPPPPRPRENDKPDSVLPNRNDKLDSKPRRPRGLDWRNKLDCAPSKNNDKLVSAPRKPREPDSVPNKNAWLELERRKKRVCVQRKRLAARPWRSRLLDAVKLNESPKPVLPKMRARPKSNVWPESELKKSDAALPRKRRADALLPRRKLGGRLRRKRRDDEQRKKRSANVKRSQLPPPPPPQQQQQLPSSKNSEKRSADARKPNASDWLQNGKKQKKWSVQDWPPKLIDCDERMPSALGSQRNADSNRKKQNADANRKMQNVRDWPLTLRNVVVVMKLRKPGLPLRPRNVDAIVKNKPVSPPKPRNTSATRKSRPVWLPRLKNAVESKRALPLLKRRRENKLVSLLKPKLSNTDFVKSRTNGTREPKLMPGSRNDNGRNQIRDAHDTDRRDDHHDDRYDDRHDDRYDDRRDDHHADYDHHMFDEAQSRQREINDRDVAAATIATAAAATAAAALFEKERRNREHREAARIFAQQEAERIQKLEEEEKRMQEEAEAKQQAELKLQEEREAARLFAIQEAERVRKIEEEKKRRAAEEAEARQRYEAEQRAIEEEAERQRAYEAELIKRQEERRHLELAKRRVEEETIRRLELQQEEQREKERRERDLEAQRERERVRRAAEDARRRREEYEAHKAREREIERRKKEAEDERLRQEELERQRQIEEEAAVAIAAAEAARLAELERQRHEEEERQAELERQRQFEIERQRQAEIEQKRLAEEAAAAEAERARLEEIERLRQLEIQRQREARAEAERLAAIAAAEAERVRQAEILRRQEEAELARKAEEERIRLQRIAEEKAEHERRMEIARQRAWELEQQEIQRREEERIRHAEFLRQQAIEAQRIAEEEERRRRDEEEEARRQEFLRRGEEARIAREQEEAHRSRNKVLFGAVAGGAAAFAAEKIRRRAEREEEEAAAARQREVEEQQRRYREEQERIVREEQERIVREEQDRIAREEQDRIAREEWERAAREEQERIAREEIEAEERALEERRRSRHLRRQNRALARQLYQARDDQEDTAVGLTTSPEQGRRALFDNFMHETARERQRIEAEREQLDRHHAEQQAMPNEEVEVRAAPVAEDVAAVTSAHAIADAGPTTPASDDESDAASDVPADGEGMFSFLARKGFGGVATSVLVPSAISGAVAAEAFKRPVSMGEGEGESKFAPLSPEYQAADKPSSPTEYRMPGGFGEEEGREMSQDRETAPSPEAVFDSAVGESKNEVDSQVPRSMVPEFEPVAAVETVRTDEEQQVPRSASPVVLESDYTQDRSNVASLIEAAVATPIADADSIVPVPAIDPPIVTLGPTPVTDEDLDRDAYSTPPPPEPSYADTFTPGIEEHAGAATSIVDKEIPEDRDEPIPPVDIQVSRASTPSGDEEQHHDEVQSISGIQSALSSPDFVPAGIMDSPEIEPYVPRRRRRRSSPSEFQPPPVPASLSRLDTADFAALHGISIEPLEPYLTPGGHPIPELIFTSPTASYAPSAASSGPHSEHGDNNSEHEHELEPEEERQVREPPGTTVVTRQILSDEESVEGVPETAVKVRESQHSDEFPERHDPQFDEFSKNWLPEDIARPESSGGESAEDIDHAGRSHLYRMSGWIEALPVLEEVEEDDGHHHGQHGRDTEHFPIENKSIEDDPAAVRLPLDRLSTDGLGLEHADDVPASPTTQLVESDDEALGKTSTSARAGPLVIGDMDQDVEEEIILSKEPSYLPSVLPALADIVAMEDIDDLENPQPSMSQAPVLSDVEDELPADTEEAMKAFLESSRGASEIPSVVSGIDDIIQDHRQHGYVESLPSDAEDEERPAPIAEPSSYVPSAALDIQDSDAEPFVEAPESSSPIDTVQPQISTEQVQDRDAMPLPIGSSASPVPIPPVYVDAPVSSITPVVEDVTPRETEPISSAPIQSLPVTEAEQSKSKEEKESSLKPDASTEQSGSGFFGFRSFGRAFGLRNFSPSILGTSQPKDITQAAEARKDTASPTVSDSIDMGSTVGRDSPLQTTRSVREVPRDSIPIPESVTASIDNTEQLRTPTAGARSAVEDIYGQPSPSVPSIPGPETRAPMSVLGEAVEGTLPGSPGLRSTVMTPPPQTIGGASAIGLPESPLEQRTPGRMRVQMVRGEDGQLKVNVQREQDAATIPSVEQALPTEQQSWRQYPAPPSVHPEAFGLPSSPPPPSIASISEALTYPPPPPSVPDSVLPTEQVSFSPPPASSIPAHSTRGYQTLEAEPIPDRSTRGYQSSETDVVPVRSTKSYQLSEAEVIPVSQPSEPLSYLPETTSYPPVPESEQLRSRQSQTLPYVPPRPVVAAPDAETYSLPASPPPPSLPSISEALGYPSVPASRKEGSSSVPVRQARRVGTYTPSVQPQSSRPPVSSIQRAEETSTRQAESVPERRFYAPAQTPPPPLPKLDTTVSEHQTRDVPLTSPPPISSASEAASLPSLPQSVAFSVLPSQQAYSPRVARTPRTQNAREVPTPVPETPPPLPQSASQPSQSVPDTPYRAIDPYTSALPTSPEQSRRLPYRRETPLGRQIELPGSPDPERMRGSPELRRGPYGPHDIQLPPSRMGDRASSAVSFESKRIRPRGVSIGTDSAPPPSVLERAADSSPVSPVNKPKSLFENFGAEPRQSRVTSPPVQPKSQSEDMRTTPAPMAESQSIPSSPIKTVGEIEYLSGLLPEDGHESIKPIDKALDVVSEDVYHLADKPAQPEFYPADKPSRPADYVDSETEASQNPQKDSMPAYKDKESFVMPETPRSLSRNAGKASEMVFAAQSPVGSPALPAESSTPKSRRRTSVSRSSGSSPEIARPKSKTPSELGSVFEKPGEESSTPMTDSRPLYVADERETAAMSLLIRPSETVVEAITETPLEKPLEISQIDEVSSSAMLEDTPTTTIPGVAAPEPTDEKTAPIQDTPKAVEPAPTQAAPVQTQAQSQGSGWWSRWTTPWAGSNKLAVSPSPSPKPAEPVQSSVQPSVPIAQPAQEQVLPEVRRETTQDQALQSMFETPAAAPIVLPESQVGELTQSAYASPTSDVLASQTTSPAEFVSVRPKTRAPLPSEIRIAKIGPTSTVRSDPSSVESPLTPRPRQQPSAPPLEIPPTSIEEPEEPAETPGHRRPASTSSASASASGYGDDDVIQPPSSPALSTRSTRSVRHPSTSDRGRRVSELQSAGDMSRDSSLRERRHSRHSVVTVDSETFPSSTRDYRSRYSTISDPGAHDIVRYAASDTSHTPASSIRDRPKSSRKSIVPDEEALKAPSTESEKSRHSSSRHSQKDKTDKEDNSLLSPSAERSGRHKEHKEHREHRHRSRSRDTRDQGDVDQFDDAMSVMSVKTDRSSRHKHRDREHKEHKEHREHRRSRSRDPRADQGEVDEFDDAMSVMSARTDRSSRHKHREHKDDDKDHKGRREHREHKEHKEHKEHRDREGQYKDDDTASMVSEKSSRSRHRHRDSETDSLREHRYSAEIADDTLSVISSSSHRSSRHHKRHHSHSRRHEDDRADTRTPVPDDDATTASSTRDGSPHRHHRSVSRDHRHKHASTVAGDEEPDVSSHRESKSHHRSRSSVSTREPDDDASEKRSHHSRTSSRDIGDYGSSRLTPVGIATASQSSSSRRVGSTDNPDLRPSSTRESTRHRRPSISSILERREEERAKTPTPTSSRSRPLSGSISDRTKAFEDSSAGTAERPQLASPLAPTAQKEQEQDQTEDNHPVRSSLRKSVPNARNLQQLEEEGSRPVNPFFFLESPSPSSVPPPLPSDLPVEDASQKPFMERPSHSPARMILDVRPRRKRDIYNFLRTFNASDDALSLYHLPRIPHDDEDHDDKELFHSFPTTPDHLLDPAHDLPKVPSSRLSPTSTDVLPIHETQALSEAEESVQLPLETQPTPRNELFALPPLESHDFSLPDSSFNSPRSEIFITLNEASATPTLSLGERHSPLSSPLVLGAVHESPVEELSFSKVERQSSPVPGSFKDDKAFKESQSSTSDGGLVQHNIHNIDIACHEIPLPDETLPLAEDIVIPLETESEINELPPTRHSTVIPEVSDNSVVIPIPDRDSISDFVPLQDSSSIYSYSLRSIAPSIPKLPQSRQATPRPVALDLSVDQTENPEIDATAEHLAEISLGASETSFRLPEQVTHLDSPIRLPESREESIRDLLSGESFRISEPDSAPHLPLLDAQEVPDTALHSAIALPSGPSSIVTKYLSTATKGLVIPLDSASRFSALASSSHKFNGQEDEPVKALHVSDGIPALQDTGSSLSSGSSDAMQADAHDSVLIDSLPPSRSVTPQQVVLDVTRDPAPVQVPAEPDHASYTLPLSRSTTPERITSSLPLHTTVDSLPLSRPVTPVLEGKVYVAELSPRVSSKEIDADLDGPSSISGLPLQPPSEAGQSTLLVELPSSIVISPKMLPEFSVHDFPEMSEGSSIHSPLVAEGPPLPIGKDRETKTVNEEEVPKHFGSEYGNECPIYAFALPETLAMDPLLLACFRSLASRNLAIWRIPNVNLPWA</sequence>
<feature type="region of interest" description="Disordered" evidence="3">
    <location>
        <begin position="1926"/>
        <end position="1970"/>
    </location>
</feature>
<feature type="compositionally biased region" description="Polar residues" evidence="3">
    <location>
        <begin position="1487"/>
        <end position="1497"/>
    </location>
</feature>
<evidence type="ECO:0000256" key="3">
    <source>
        <dbReference type="SAM" id="MobiDB-lite"/>
    </source>
</evidence>
<feature type="compositionally biased region" description="Basic residues" evidence="3">
    <location>
        <begin position="182"/>
        <end position="194"/>
    </location>
</feature>
<feature type="compositionally biased region" description="Basic and acidic residues" evidence="3">
    <location>
        <begin position="1"/>
        <end position="92"/>
    </location>
</feature>
<feature type="compositionally biased region" description="Polar residues" evidence="3">
    <location>
        <begin position="1934"/>
        <end position="1950"/>
    </location>
</feature>
<gene>
    <name evidence="4" type="ORF">TWF696_008830</name>
</gene>
<feature type="compositionally biased region" description="Basic and acidic residues" evidence="3">
    <location>
        <begin position="3359"/>
        <end position="3369"/>
    </location>
</feature>
<feature type="region of interest" description="Disordered" evidence="3">
    <location>
        <begin position="1753"/>
        <end position="1781"/>
    </location>
</feature>
<feature type="compositionally biased region" description="Basic and acidic residues" evidence="3">
    <location>
        <begin position="2609"/>
        <end position="2620"/>
    </location>
</feature>
<feature type="region of interest" description="Disordered" evidence="3">
    <location>
        <begin position="4038"/>
        <end position="4070"/>
    </location>
</feature>